<dbReference type="OrthoDB" id="73743at2"/>
<feature type="domain" description="Glycosyltransferase subfamily 4-like N-terminal" evidence="2">
    <location>
        <begin position="71"/>
        <end position="186"/>
    </location>
</feature>
<dbReference type="InterPro" id="IPR050194">
    <property type="entry name" value="Glycosyltransferase_grp1"/>
</dbReference>
<gene>
    <name evidence="3" type="ORF">WN50_31450</name>
</gene>
<dbReference type="Pfam" id="PF13439">
    <property type="entry name" value="Glyco_transf_4"/>
    <property type="match status" value="1"/>
</dbReference>
<evidence type="ECO:0000259" key="2">
    <source>
        <dbReference type="Pfam" id="PF13439"/>
    </source>
</evidence>
<keyword evidence="3" id="KW-0808">Transferase</keyword>
<dbReference type="InterPro" id="IPR028098">
    <property type="entry name" value="Glyco_trans_4-like_N"/>
</dbReference>
<dbReference type="Pfam" id="PF00534">
    <property type="entry name" value="Glycos_transf_1"/>
    <property type="match status" value="1"/>
</dbReference>
<dbReference type="PANTHER" id="PTHR45947:SF14">
    <property type="entry name" value="SLL1723 PROTEIN"/>
    <property type="match status" value="1"/>
</dbReference>
<dbReference type="PATRIC" id="fig|1637645.4.peg.200"/>
<dbReference type="Proteomes" id="UP000033607">
    <property type="component" value="Unassembled WGS sequence"/>
</dbReference>
<comment type="caution">
    <text evidence="3">The sequence shown here is derived from an EMBL/GenBank/DDBJ whole genome shotgun (WGS) entry which is preliminary data.</text>
</comment>
<dbReference type="PANTHER" id="PTHR45947">
    <property type="entry name" value="SULFOQUINOVOSYL TRANSFERASE SQD2"/>
    <property type="match status" value="1"/>
</dbReference>
<dbReference type="GO" id="GO:0016757">
    <property type="term" value="F:glycosyltransferase activity"/>
    <property type="evidence" value="ECO:0007669"/>
    <property type="project" value="InterPro"/>
</dbReference>
<evidence type="ECO:0000313" key="4">
    <source>
        <dbReference type="Proteomes" id="UP000033607"/>
    </source>
</evidence>
<feature type="domain" description="Glycosyl transferase family 1" evidence="1">
    <location>
        <begin position="194"/>
        <end position="356"/>
    </location>
</feature>
<protein>
    <submittedName>
        <fullName evidence="3">Glycosyl transferase</fullName>
    </submittedName>
</protein>
<dbReference type="Gene3D" id="3.40.50.2000">
    <property type="entry name" value="Glycogen Phosphorylase B"/>
    <property type="match status" value="2"/>
</dbReference>
<dbReference type="EMBL" id="LATL02000011">
    <property type="protein sequence ID" value="KMW70938.1"/>
    <property type="molecule type" value="Genomic_DNA"/>
</dbReference>
<evidence type="ECO:0000313" key="3">
    <source>
        <dbReference type="EMBL" id="KMW70938.1"/>
    </source>
</evidence>
<dbReference type="RefSeq" id="WP_046277291.1">
    <property type="nucleotide sequence ID" value="NZ_LATL02000011.1"/>
</dbReference>
<dbReference type="SUPFAM" id="SSF53756">
    <property type="entry name" value="UDP-Glycosyltransferase/glycogen phosphorylase"/>
    <property type="match status" value="1"/>
</dbReference>
<accession>A0A0J9EXK4</accession>
<dbReference type="InterPro" id="IPR001296">
    <property type="entry name" value="Glyco_trans_1"/>
</dbReference>
<sequence>MQNYTSKPAVILFNSLLLPPSQTFIRDPAEKFQQFTAYYVGSRRVQGLELPRERTFVINSGNLRGKIEEQLFKLSGFAPQLYRQVKQLNPVLIHAQFGLSGVLVLPWIKSLNIPLIVHYRGADATVDAEHSRYTSLNHWIYFNRLEKLKEKTTLFLTVSQFIHKKLLENGFPPEKIRTHYHGVDVNKFCPNLEITREPIVLFVGRLTEKKGCEYLIEAISHVQAEKPEVQLVIIGDGTLKTQLETLAEQKLKNYQFLGTQPPEIVRNWMNRARLLATPSVTASQGDSEGLPNVVLEAQAMGLPVISTYHAGIPEAVIHGETGFLTPEKDIKGLAEYSLQLLNNLELWQQFSQRGREQVEVNFNQDKQARVLETIYESIVNKKS</sequence>
<name>A0A0J9EXK4_9CYAN</name>
<reference evidence="3 4" key="1">
    <citation type="submission" date="2015-06" db="EMBL/GenBank/DDBJ databases">
        <title>Draft genome assembly of filamentous brackish cyanobacterium Limnoraphis robusta strain CS-951.</title>
        <authorList>
            <person name="Willis A."/>
            <person name="Parks M."/>
            <person name="Burford M.A."/>
        </authorList>
    </citation>
    <scope>NUCLEOTIDE SEQUENCE [LARGE SCALE GENOMIC DNA]</scope>
    <source>
        <strain evidence="3 4">CS-951</strain>
    </source>
</reference>
<evidence type="ECO:0000259" key="1">
    <source>
        <dbReference type="Pfam" id="PF00534"/>
    </source>
</evidence>
<proteinExistence type="predicted"/>
<dbReference type="AlphaFoldDB" id="A0A0J9EXK4"/>
<organism evidence="3 4">
    <name type="scientific">Limnoraphis robusta CS-951</name>
    <dbReference type="NCBI Taxonomy" id="1637645"/>
    <lineage>
        <taxon>Bacteria</taxon>
        <taxon>Bacillati</taxon>
        <taxon>Cyanobacteriota</taxon>
        <taxon>Cyanophyceae</taxon>
        <taxon>Oscillatoriophycideae</taxon>
        <taxon>Oscillatoriales</taxon>
        <taxon>Sirenicapillariaceae</taxon>
        <taxon>Limnoraphis</taxon>
    </lineage>
</organism>